<organism evidence="1 2">
    <name type="scientific">Rhizopus oryzae</name>
    <name type="common">Mucormycosis agent</name>
    <name type="synonym">Rhizopus arrhizus var. delemar</name>
    <dbReference type="NCBI Taxonomy" id="64495"/>
    <lineage>
        <taxon>Eukaryota</taxon>
        <taxon>Fungi</taxon>
        <taxon>Fungi incertae sedis</taxon>
        <taxon>Mucoromycota</taxon>
        <taxon>Mucoromycotina</taxon>
        <taxon>Mucoromycetes</taxon>
        <taxon>Mucorales</taxon>
        <taxon>Mucorineae</taxon>
        <taxon>Rhizopodaceae</taxon>
        <taxon>Rhizopus</taxon>
    </lineage>
</organism>
<evidence type="ECO:0000313" key="1">
    <source>
        <dbReference type="EMBL" id="KAG1311772.1"/>
    </source>
</evidence>
<name>A0A9P6XE69_RHIOR</name>
<evidence type="ECO:0008006" key="3">
    <source>
        <dbReference type="Google" id="ProtNLM"/>
    </source>
</evidence>
<reference evidence="1" key="1">
    <citation type="journal article" date="2020" name="Microb. Genom.">
        <title>Genetic diversity of clinical and environmental Mucorales isolates obtained from an investigation of mucormycosis cases among solid organ transplant recipients.</title>
        <authorList>
            <person name="Nguyen M.H."/>
            <person name="Kaul D."/>
            <person name="Muto C."/>
            <person name="Cheng S.J."/>
            <person name="Richter R.A."/>
            <person name="Bruno V.M."/>
            <person name="Liu G."/>
            <person name="Beyhan S."/>
            <person name="Sundermann A.J."/>
            <person name="Mounaud S."/>
            <person name="Pasculle A.W."/>
            <person name="Nierman W.C."/>
            <person name="Driscoll E."/>
            <person name="Cumbie R."/>
            <person name="Clancy C.J."/>
            <person name="Dupont C.L."/>
        </authorList>
    </citation>
    <scope>NUCLEOTIDE SEQUENCE</scope>
    <source>
        <strain evidence="1">GL11</strain>
    </source>
</reference>
<comment type="caution">
    <text evidence="1">The sequence shown here is derived from an EMBL/GenBank/DDBJ whole genome shotgun (WGS) entry which is preliminary data.</text>
</comment>
<dbReference type="EMBL" id="JAANQT010000352">
    <property type="protein sequence ID" value="KAG1311772.1"/>
    <property type="molecule type" value="Genomic_DNA"/>
</dbReference>
<protein>
    <recommendedName>
        <fullName evidence="3">Phosphoglycerate mutase</fullName>
    </recommendedName>
</protein>
<sequence length="72" mass="8115">MIVKEIWLVRHGLREDFIDPNPHLPTNHAHDTSLSEPDNSIAEWHGLAHEKCLPPAPVMQVVMLDGGMKLTK</sequence>
<dbReference type="Proteomes" id="UP000716291">
    <property type="component" value="Unassembled WGS sequence"/>
</dbReference>
<proteinExistence type="predicted"/>
<keyword evidence="2" id="KW-1185">Reference proteome</keyword>
<evidence type="ECO:0000313" key="2">
    <source>
        <dbReference type="Proteomes" id="UP000716291"/>
    </source>
</evidence>
<dbReference type="AlphaFoldDB" id="A0A9P6XE69"/>
<gene>
    <name evidence="1" type="ORF">G6F64_003554</name>
</gene>
<accession>A0A9P6XE69</accession>
<dbReference type="OrthoDB" id="414418at2759"/>